<evidence type="ECO:0000313" key="2">
    <source>
        <dbReference type="EMBL" id="KAA9338699.1"/>
    </source>
</evidence>
<accession>A0A7L5A459</accession>
<dbReference type="Proteomes" id="UP000326380">
    <property type="component" value="Unassembled WGS sequence"/>
</dbReference>
<dbReference type="InterPro" id="IPR025510">
    <property type="entry name" value="DUF4397"/>
</dbReference>
<gene>
    <name evidence="2" type="ORF">F0P96_07715</name>
</gene>
<dbReference type="EMBL" id="VTWU01000002">
    <property type="protein sequence ID" value="KAA9338699.1"/>
    <property type="molecule type" value="Genomic_DNA"/>
</dbReference>
<keyword evidence="3" id="KW-1185">Reference proteome</keyword>
<dbReference type="RefSeq" id="WP_151078245.1">
    <property type="nucleotide sequence ID" value="NZ_CP047647.1"/>
</dbReference>
<evidence type="ECO:0000259" key="1">
    <source>
        <dbReference type="Pfam" id="PF14344"/>
    </source>
</evidence>
<sequence length="238" mass="25132">MNHPLKRFGQLLLLAAVPAAIFTSCGDDDPDPVTPKPDQGNIQAIHVAPYNKVKVDLVVDDKKVADADFAKSTGYQAVNTGNRVVKVKANATQADILSLTQTIEKDKRYSVYVYNPTASTVGSLVLNDDQAAPAASKANVRFVNLGFDAGPITLQPQGAGVQPIATAIAYGQSSPSYVSVDARAYTLEARQATTLGSTLTSKAVTFEAGKIYTVVLRGRNSPAVPADEAITLDVINNN</sequence>
<organism evidence="2 3">
    <name type="scientific">Hymenobacter busanensis</name>
    <dbReference type="NCBI Taxonomy" id="2607656"/>
    <lineage>
        <taxon>Bacteria</taxon>
        <taxon>Pseudomonadati</taxon>
        <taxon>Bacteroidota</taxon>
        <taxon>Cytophagia</taxon>
        <taxon>Cytophagales</taxon>
        <taxon>Hymenobacteraceae</taxon>
        <taxon>Hymenobacter</taxon>
    </lineage>
</organism>
<comment type="caution">
    <text evidence="2">The sequence shown here is derived from an EMBL/GenBank/DDBJ whole genome shotgun (WGS) entry which is preliminary data.</text>
</comment>
<evidence type="ECO:0000313" key="3">
    <source>
        <dbReference type="Proteomes" id="UP000326380"/>
    </source>
</evidence>
<feature type="domain" description="DUF4397" evidence="1">
    <location>
        <begin position="41"/>
        <end position="154"/>
    </location>
</feature>
<dbReference type="AlphaFoldDB" id="A0A7L5A459"/>
<name>A0A7L5A459_9BACT</name>
<dbReference type="PROSITE" id="PS51257">
    <property type="entry name" value="PROKAR_LIPOPROTEIN"/>
    <property type="match status" value="1"/>
</dbReference>
<protein>
    <submittedName>
        <fullName evidence="2">DUF4397 domain-containing protein</fullName>
    </submittedName>
</protein>
<reference evidence="2 3" key="1">
    <citation type="submission" date="2019-09" db="EMBL/GenBank/DDBJ databases">
        <title>Genome sequence of Hymenobacter sp. M3.</title>
        <authorList>
            <person name="Srinivasan S."/>
        </authorList>
    </citation>
    <scope>NUCLEOTIDE SEQUENCE [LARGE SCALE GENOMIC DNA]</scope>
    <source>
        <strain evidence="2 3">M3</strain>
    </source>
</reference>
<dbReference type="Pfam" id="PF14344">
    <property type="entry name" value="DUF4397"/>
    <property type="match status" value="1"/>
</dbReference>
<proteinExistence type="predicted"/>